<dbReference type="InterPro" id="IPR036271">
    <property type="entry name" value="Tet_transcr_reg_TetR-rel_C_sf"/>
</dbReference>
<dbReference type="InterPro" id="IPR001647">
    <property type="entry name" value="HTH_TetR"/>
</dbReference>
<evidence type="ECO:0000256" key="2">
    <source>
        <dbReference type="PROSITE-ProRule" id="PRU00335"/>
    </source>
</evidence>
<evidence type="ECO:0000313" key="4">
    <source>
        <dbReference type="EMBL" id="SDP10085.1"/>
    </source>
</evidence>
<dbReference type="RefSeq" id="WP_093787668.1">
    <property type="nucleotide sequence ID" value="NZ_FNIE01000017.1"/>
</dbReference>
<dbReference type="Gene3D" id="1.10.357.10">
    <property type="entry name" value="Tetracycline Repressor, domain 2"/>
    <property type="match status" value="1"/>
</dbReference>
<gene>
    <name evidence="4" type="ORF">SAMN05216259_11757</name>
</gene>
<dbReference type="SUPFAM" id="SSF46689">
    <property type="entry name" value="Homeodomain-like"/>
    <property type="match status" value="1"/>
</dbReference>
<dbReference type="PANTHER" id="PTHR30328">
    <property type="entry name" value="TRANSCRIPTIONAL REPRESSOR"/>
    <property type="match status" value="1"/>
</dbReference>
<feature type="domain" description="HTH tetR-type" evidence="3">
    <location>
        <begin position="6"/>
        <end position="66"/>
    </location>
</feature>
<keyword evidence="1 2" id="KW-0238">DNA-binding</keyword>
<dbReference type="Pfam" id="PF17926">
    <property type="entry name" value="TetR_C_21"/>
    <property type="match status" value="1"/>
</dbReference>
<organism evidence="4 5">
    <name type="scientific">Actinacidiphila guanduensis</name>
    <dbReference type="NCBI Taxonomy" id="310781"/>
    <lineage>
        <taxon>Bacteria</taxon>
        <taxon>Bacillati</taxon>
        <taxon>Actinomycetota</taxon>
        <taxon>Actinomycetes</taxon>
        <taxon>Kitasatosporales</taxon>
        <taxon>Streptomycetaceae</taxon>
        <taxon>Actinacidiphila</taxon>
    </lineage>
</organism>
<evidence type="ECO:0000313" key="5">
    <source>
        <dbReference type="Proteomes" id="UP000199341"/>
    </source>
</evidence>
<accession>A0A1H0PZC2</accession>
<sequence>MVYDSSATRARLLDAAYDEFVSHGLAGARVDRIAKAAPANKQAIYAYFGSKDELFDAVLGARLRVLADMVPFTPSDLGAYAGALFDAFVDDPGLIRLTQWKALERPEASAGELEAHLEKAREVAEARGATLEAAMDALMIALSAAQAWLFTPPAIRNPGGADEQTRRLRHREAVVAAVGAMTDRLLPPGERSGSAGEA</sequence>
<dbReference type="OrthoDB" id="4726108at2"/>
<reference evidence="4 5" key="1">
    <citation type="submission" date="2016-10" db="EMBL/GenBank/DDBJ databases">
        <authorList>
            <person name="de Groot N.N."/>
        </authorList>
    </citation>
    <scope>NUCLEOTIDE SEQUENCE [LARGE SCALE GENOMIC DNA]</scope>
    <source>
        <strain evidence="4 5">CGMCC 4.2022</strain>
    </source>
</reference>
<dbReference type="GO" id="GO:0003677">
    <property type="term" value="F:DNA binding"/>
    <property type="evidence" value="ECO:0007669"/>
    <property type="project" value="UniProtKB-UniRule"/>
</dbReference>
<protein>
    <submittedName>
        <fullName evidence="4">Transcriptional regulator, TetR family</fullName>
    </submittedName>
</protein>
<dbReference type="InterPro" id="IPR050109">
    <property type="entry name" value="HTH-type_TetR-like_transc_reg"/>
</dbReference>
<evidence type="ECO:0000256" key="1">
    <source>
        <dbReference type="ARBA" id="ARBA00023125"/>
    </source>
</evidence>
<evidence type="ECO:0000259" key="3">
    <source>
        <dbReference type="PROSITE" id="PS50977"/>
    </source>
</evidence>
<dbReference type="PRINTS" id="PR00455">
    <property type="entry name" value="HTHTETR"/>
</dbReference>
<dbReference type="GO" id="GO:0006355">
    <property type="term" value="P:regulation of DNA-templated transcription"/>
    <property type="evidence" value="ECO:0007669"/>
    <property type="project" value="UniProtKB-ARBA"/>
</dbReference>
<dbReference type="AlphaFoldDB" id="A0A1H0PZC2"/>
<name>A0A1H0PZC2_9ACTN</name>
<dbReference type="SUPFAM" id="SSF48498">
    <property type="entry name" value="Tetracyclin repressor-like, C-terminal domain"/>
    <property type="match status" value="1"/>
</dbReference>
<dbReference type="Pfam" id="PF00440">
    <property type="entry name" value="TetR_N"/>
    <property type="match status" value="1"/>
</dbReference>
<proteinExistence type="predicted"/>
<dbReference type="PANTHER" id="PTHR30328:SF54">
    <property type="entry name" value="HTH-TYPE TRANSCRIPTIONAL REPRESSOR SCO4008"/>
    <property type="match status" value="1"/>
</dbReference>
<feature type="DNA-binding region" description="H-T-H motif" evidence="2">
    <location>
        <begin position="29"/>
        <end position="48"/>
    </location>
</feature>
<dbReference type="EMBL" id="FNIE01000017">
    <property type="protein sequence ID" value="SDP10085.1"/>
    <property type="molecule type" value="Genomic_DNA"/>
</dbReference>
<keyword evidence="5" id="KW-1185">Reference proteome</keyword>
<dbReference type="Proteomes" id="UP000199341">
    <property type="component" value="Unassembled WGS sequence"/>
</dbReference>
<dbReference type="InterPro" id="IPR041467">
    <property type="entry name" value="Sco4008_C"/>
</dbReference>
<dbReference type="PROSITE" id="PS50977">
    <property type="entry name" value="HTH_TETR_2"/>
    <property type="match status" value="1"/>
</dbReference>
<dbReference type="InterPro" id="IPR009057">
    <property type="entry name" value="Homeodomain-like_sf"/>
</dbReference>